<feature type="region of interest" description="Disordered" evidence="4">
    <location>
        <begin position="384"/>
        <end position="405"/>
    </location>
</feature>
<keyword evidence="6" id="KW-1185">Reference proteome</keyword>
<comment type="subcellular location">
    <subcellularLocation>
        <location evidence="1">Nucleus</location>
    </subcellularLocation>
</comment>
<dbReference type="GO" id="GO:0071013">
    <property type="term" value="C:catalytic step 2 spliceosome"/>
    <property type="evidence" value="ECO:0007669"/>
    <property type="project" value="TreeGrafter"/>
</dbReference>
<reference evidence="5" key="1">
    <citation type="submission" date="2022-10" db="EMBL/GenBank/DDBJ databases">
        <title>Culturing micro-colonial fungi from biological soil crusts in the Mojave desert and describing Neophaeococcomyces mojavensis, and introducing the new genera and species Taxawa tesnikishii.</title>
        <authorList>
            <person name="Kurbessoian T."/>
            <person name="Stajich J.E."/>
        </authorList>
    </citation>
    <scope>NUCLEOTIDE SEQUENCE</scope>
    <source>
        <strain evidence="5">TK_41</strain>
    </source>
</reference>
<feature type="region of interest" description="Disordered" evidence="4">
    <location>
        <begin position="100"/>
        <end position="122"/>
    </location>
</feature>
<gene>
    <name evidence="5" type="ORF">H2200_009624</name>
</gene>
<organism evidence="5 6">
    <name type="scientific">Cladophialophora chaetospira</name>
    <dbReference type="NCBI Taxonomy" id="386627"/>
    <lineage>
        <taxon>Eukaryota</taxon>
        <taxon>Fungi</taxon>
        <taxon>Dikarya</taxon>
        <taxon>Ascomycota</taxon>
        <taxon>Pezizomycotina</taxon>
        <taxon>Eurotiomycetes</taxon>
        <taxon>Chaetothyriomycetidae</taxon>
        <taxon>Chaetothyriales</taxon>
        <taxon>Herpotrichiellaceae</taxon>
        <taxon>Cladophialophora</taxon>
    </lineage>
</organism>
<evidence type="ECO:0000313" key="6">
    <source>
        <dbReference type="Proteomes" id="UP001172673"/>
    </source>
</evidence>
<keyword evidence="3" id="KW-0539">Nucleus</keyword>
<evidence type="ECO:0008006" key="7">
    <source>
        <dbReference type="Google" id="ProtNLM"/>
    </source>
</evidence>
<comment type="similarity">
    <text evidence="2">Belongs to the NRDE2 family.</text>
</comment>
<evidence type="ECO:0000256" key="3">
    <source>
        <dbReference type="ARBA" id="ARBA00023242"/>
    </source>
</evidence>
<feature type="region of interest" description="Disordered" evidence="4">
    <location>
        <begin position="134"/>
        <end position="166"/>
    </location>
</feature>
<evidence type="ECO:0000256" key="4">
    <source>
        <dbReference type="SAM" id="MobiDB-lite"/>
    </source>
</evidence>
<feature type="compositionally biased region" description="Basic and acidic residues" evidence="4">
    <location>
        <begin position="34"/>
        <end position="50"/>
    </location>
</feature>
<feature type="compositionally biased region" description="Polar residues" evidence="4">
    <location>
        <begin position="104"/>
        <end position="114"/>
    </location>
</feature>
<comment type="caution">
    <text evidence="5">The sequence shown here is derived from an EMBL/GenBank/DDBJ whole genome shotgun (WGS) entry which is preliminary data.</text>
</comment>
<dbReference type="AlphaFoldDB" id="A0AA38X2W0"/>
<dbReference type="PANTHER" id="PTHR13471:SF0">
    <property type="entry name" value="NUCLEAR EXOSOME REGULATOR NRDE2"/>
    <property type="match status" value="1"/>
</dbReference>
<feature type="compositionally biased region" description="Basic and acidic residues" evidence="4">
    <location>
        <begin position="1"/>
        <end position="15"/>
    </location>
</feature>
<dbReference type="PANTHER" id="PTHR13471">
    <property type="entry name" value="TETRATRICOPEPTIDE-LIKE HELICAL"/>
    <property type="match status" value="1"/>
</dbReference>
<dbReference type="Proteomes" id="UP001172673">
    <property type="component" value="Unassembled WGS sequence"/>
</dbReference>
<protein>
    <recommendedName>
        <fullName evidence="7">DUF1740-domain-containing protein</fullName>
    </recommendedName>
</protein>
<feature type="region of interest" description="Disordered" evidence="4">
    <location>
        <begin position="1"/>
        <end position="53"/>
    </location>
</feature>
<name>A0AA38X2W0_9EURO</name>
<feature type="compositionally biased region" description="Basic and acidic residues" evidence="4">
    <location>
        <begin position="395"/>
        <end position="405"/>
    </location>
</feature>
<dbReference type="GO" id="GO:0031048">
    <property type="term" value="P:regulatory ncRNA-mediated heterochromatin formation"/>
    <property type="evidence" value="ECO:0007669"/>
    <property type="project" value="TreeGrafter"/>
</dbReference>
<accession>A0AA38X2W0</accession>
<feature type="compositionally biased region" description="Acidic residues" evidence="4">
    <location>
        <begin position="148"/>
        <end position="160"/>
    </location>
</feature>
<dbReference type="InterPro" id="IPR013633">
    <property type="entry name" value="NRDE-2"/>
</dbReference>
<evidence type="ECO:0000256" key="2">
    <source>
        <dbReference type="ARBA" id="ARBA00009265"/>
    </source>
</evidence>
<evidence type="ECO:0000313" key="5">
    <source>
        <dbReference type="EMBL" id="KAJ9605775.1"/>
    </source>
</evidence>
<evidence type="ECO:0000256" key="1">
    <source>
        <dbReference type="ARBA" id="ARBA00004123"/>
    </source>
</evidence>
<dbReference type="EMBL" id="JAPDRK010000015">
    <property type="protein sequence ID" value="KAJ9605775.1"/>
    <property type="molecule type" value="Genomic_DNA"/>
</dbReference>
<dbReference type="GO" id="GO:1902369">
    <property type="term" value="P:negative regulation of RNA catabolic process"/>
    <property type="evidence" value="ECO:0007669"/>
    <property type="project" value="TreeGrafter"/>
</dbReference>
<dbReference type="Pfam" id="PF08424">
    <property type="entry name" value="NRDE-2"/>
    <property type="match status" value="1"/>
</dbReference>
<sequence>MHSRLDSRLSKERPPKPMSRPAEVDRPSLFSKDLTGDRHNLTYESPDKHTVPRYQRAGHGRLLGLQHNYRITSRPGPIAEVEDAAVDSTRRVPKKTMLSEIAGENQTVTGTRSGNSDEDDLHKDFLKFYGGRSRKRRRLESDPGQAQAEDDESEETESEADETKVSDDAFEAFKKDPLHQKHLRLWEATEHHPDAPSTWLELIKFQDVLSDNNRGDLLSGGSSREIKISIYERALSRVKTPDGRHTLILGLMQEARAVWDTDKQASKWRTFLDTNASFDLWKQYVNFVQTNSVKFSFDDCLQTYTDWFRHFQGFRQGSTDRTRDSYCVYIVLRLTLFLWQSGFSERAVGIWQALLESNYYRPEEKFRPNLREFWEREIPRIGDEGSEGWNSSTHGDSDAKPDKSYQTHGMNLEQWTLAEMELDRTAGLPAKSVDDVPEEDPYRVVLFSDIQQFLFVTCSFPGRALLVDGFLLFAGLPPVSVLCEAKAWKGDPFICCRSLGSPLSLWLVEHAKRDYGMTTRFEEVFLATNEWNCSSLEANASSPGRLLYLYPKFVRRVISQVADLSGSGRLFTGMMEYAVAFESGIDLGGGRKLAKSFLKQQDDSLRLWGALAQIEQWRGNYPLAEKIWSQVLSMKMSADQGVRGHAFHLWRNWVYACMCQVQFRKARTLIGMTTDGDFDLSRLETKDLTIHAPPVSVQIKVEQHVHSEIIAAHSRGQLPSLQAMIDVLAFHKYLNNDLKLEAALETYEKYLRMLSAGVGGPAISQAIHEQRARFMYAHAFIFRKEYKPRDYSVTLSNSAQAFPNNFILLILHHYFAQKAGLIDRVHQLELSARRLPSTGSGDSLFPCIVDMLVELSRPAYAGSTNHSVRSAFRRVTEVGSPGHDSIETWKAFVLWEASLVMPVDGTITVGHDKAKPTMKSGAEATWVVEAFYASLRACPWSKELSMLAFNQPALKNALGEERLMQVCQNMVDRGMRMHIDVAETLL</sequence>
<proteinExistence type="inferred from homology"/>